<feature type="compositionally biased region" description="Basic and acidic residues" evidence="1">
    <location>
        <begin position="268"/>
        <end position="279"/>
    </location>
</feature>
<accession>A0A1J9SL10</accession>
<keyword evidence="3" id="KW-1185">Reference proteome</keyword>
<dbReference type="RefSeq" id="XP_020135255.1">
    <property type="nucleotide sequence ID" value="XM_020269937.1"/>
</dbReference>
<evidence type="ECO:0000313" key="2">
    <source>
        <dbReference type="EMBL" id="OJD40412.1"/>
    </source>
</evidence>
<keyword evidence="2" id="KW-0687">Ribonucleoprotein</keyword>
<dbReference type="Proteomes" id="UP000183809">
    <property type="component" value="Unassembled WGS sequence"/>
</dbReference>
<feature type="region of interest" description="Disordered" evidence="1">
    <location>
        <begin position="113"/>
        <end position="141"/>
    </location>
</feature>
<evidence type="ECO:0000256" key="1">
    <source>
        <dbReference type="SAM" id="MobiDB-lite"/>
    </source>
</evidence>
<dbReference type="EMBL" id="MNUE01000001">
    <property type="protein sequence ID" value="OJD40412.1"/>
    <property type="molecule type" value="Genomic_DNA"/>
</dbReference>
<feature type="compositionally biased region" description="Basic and acidic residues" evidence="1">
    <location>
        <begin position="245"/>
        <end position="254"/>
    </location>
</feature>
<reference evidence="2 3" key="1">
    <citation type="submission" date="2016-10" db="EMBL/GenBank/DDBJ databases">
        <title>Proteomics and genomics reveal pathogen-plant mechanisms compatible with a hemibiotrophic lifestyle of Diplodia corticola.</title>
        <authorList>
            <person name="Fernandes I."/>
            <person name="De Jonge R."/>
            <person name="Van De Peer Y."/>
            <person name="Devreese B."/>
            <person name="Alves A."/>
            <person name="Esteves A.C."/>
        </authorList>
    </citation>
    <scope>NUCLEOTIDE SEQUENCE [LARGE SCALE GENOMIC DNA]</scope>
    <source>
        <strain evidence="2 3">CBS 112549</strain>
    </source>
</reference>
<comment type="caution">
    <text evidence="2">The sequence shown here is derived from an EMBL/GenBank/DDBJ whole genome shotgun (WGS) entry which is preliminary data.</text>
</comment>
<proteinExistence type="predicted"/>
<protein>
    <submittedName>
        <fullName evidence="2">30s ribosomal protein s16</fullName>
    </submittedName>
</protein>
<organism evidence="2 3">
    <name type="scientific">Diplodia corticola</name>
    <dbReference type="NCBI Taxonomy" id="236234"/>
    <lineage>
        <taxon>Eukaryota</taxon>
        <taxon>Fungi</taxon>
        <taxon>Dikarya</taxon>
        <taxon>Ascomycota</taxon>
        <taxon>Pezizomycotina</taxon>
        <taxon>Dothideomycetes</taxon>
        <taxon>Dothideomycetes incertae sedis</taxon>
        <taxon>Botryosphaeriales</taxon>
        <taxon>Botryosphaeriaceae</taxon>
        <taxon>Diplodia</taxon>
    </lineage>
</organism>
<gene>
    <name evidence="2" type="ORF">BKCO1_100053</name>
</gene>
<keyword evidence="2" id="KW-0689">Ribosomal protein</keyword>
<feature type="region of interest" description="Disordered" evidence="1">
    <location>
        <begin position="235"/>
        <end position="292"/>
    </location>
</feature>
<feature type="region of interest" description="Disordered" evidence="1">
    <location>
        <begin position="1"/>
        <end position="41"/>
    </location>
</feature>
<evidence type="ECO:0000313" key="3">
    <source>
        <dbReference type="Proteomes" id="UP000183809"/>
    </source>
</evidence>
<sequence length="292" mass="33038">MAYVPPALRRKKQEAGADCGTSDVGNKPASVAENMEAPTERLPRADDVHEYYWPPVELDAGEGMRSTVHSTLNSSTSEPDKLKYIMLFQEANPRWETDHLIYMSRRTCITSPEARSLPRKGRVEDSVEPAPPLSSDEPYSPTHTPDLTDYLLEPIAIFEQAGSRNGGFRFIGYHKIIRLQFLEPRSADLMRMLEQKFSVTNKFGRVSQQHRSPASWKASLEHRWAVMKLEKHEAADKSLPAPDVKVNDERERGNKQKKHASQKSVNELLKEMRLGKSETEAAAEEPQLLASE</sequence>
<dbReference type="OrthoDB" id="2563155at2759"/>
<name>A0A1J9SL10_9PEZI</name>
<dbReference type="GeneID" id="31010196"/>
<dbReference type="GO" id="GO:0005840">
    <property type="term" value="C:ribosome"/>
    <property type="evidence" value="ECO:0007669"/>
    <property type="project" value="UniProtKB-KW"/>
</dbReference>
<dbReference type="AlphaFoldDB" id="A0A1J9SL10"/>